<keyword evidence="1" id="KW-0732">Signal</keyword>
<keyword evidence="4" id="KW-1185">Reference proteome</keyword>
<feature type="signal peptide" evidence="1">
    <location>
        <begin position="1"/>
        <end position="20"/>
    </location>
</feature>
<dbReference type="SUPFAM" id="SSF52317">
    <property type="entry name" value="Class I glutamine amidotransferase-like"/>
    <property type="match status" value="1"/>
</dbReference>
<dbReference type="EMBL" id="CENE01000002">
    <property type="protein sequence ID" value="CEQ39172.1"/>
    <property type="molecule type" value="Genomic_DNA"/>
</dbReference>
<organism evidence="3 4">
    <name type="scientific">Sporidiobolus salmonicolor</name>
    <name type="common">Yeast-like fungus</name>
    <name type="synonym">Sporobolomyces salmonicolor</name>
    <dbReference type="NCBI Taxonomy" id="5005"/>
    <lineage>
        <taxon>Eukaryota</taxon>
        <taxon>Fungi</taxon>
        <taxon>Dikarya</taxon>
        <taxon>Basidiomycota</taxon>
        <taxon>Pucciniomycotina</taxon>
        <taxon>Microbotryomycetes</taxon>
        <taxon>Sporidiobolales</taxon>
        <taxon>Sporidiobolaceae</taxon>
        <taxon>Sporobolomyces</taxon>
    </lineage>
</organism>
<proteinExistence type="predicted"/>
<evidence type="ECO:0000313" key="3">
    <source>
        <dbReference type="EMBL" id="CEQ39172.1"/>
    </source>
</evidence>
<dbReference type="InterPro" id="IPR029062">
    <property type="entry name" value="Class_I_gatase-like"/>
</dbReference>
<evidence type="ECO:0000259" key="2">
    <source>
        <dbReference type="Pfam" id="PF06283"/>
    </source>
</evidence>
<evidence type="ECO:0000313" key="4">
    <source>
        <dbReference type="Proteomes" id="UP000243876"/>
    </source>
</evidence>
<dbReference type="PANTHER" id="PTHR40469:SF2">
    <property type="entry name" value="GALACTOSE-BINDING DOMAIN-LIKE SUPERFAMILY PROTEIN"/>
    <property type="match status" value="1"/>
</dbReference>
<feature type="domain" description="ThuA-like" evidence="2">
    <location>
        <begin position="25"/>
        <end position="245"/>
    </location>
</feature>
<protein>
    <submittedName>
        <fullName evidence="3">SPOSA6832_00664-mRNA-1:cds</fullName>
    </submittedName>
</protein>
<feature type="non-terminal residue" evidence="3">
    <location>
        <position position="1"/>
    </location>
</feature>
<dbReference type="Proteomes" id="UP000243876">
    <property type="component" value="Unassembled WGS sequence"/>
</dbReference>
<dbReference type="OrthoDB" id="3482285at2759"/>
<name>A0A0D6EGP3_SPOSA</name>
<feature type="chain" id="PRO_5002303228" evidence="1">
    <location>
        <begin position="21"/>
        <end position="263"/>
    </location>
</feature>
<evidence type="ECO:0000256" key="1">
    <source>
        <dbReference type="SAM" id="SignalP"/>
    </source>
</evidence>
<accession>A0A0D6EGP3</accession>
<dbReference type="Gene3D" id="3.40.50.880">
    <property type="match status" value="1"/>
</dbReference>
<dbReference type="AlphaFoldDB" id="A0A0D6EGP3"/>
<dbReference type="Pfam" id="PF06283">
    <property type="entry name" value="ThuA"/>
    <property type="match status" value="1"/>
</dbReference>
<sequence>MLQRLLFFFGVLAIPLVAAAAPPQILVYSATAGYRHDSIPTAINALQEIATNTSLYDPTFSEDENLFTPDQLAQFKAIVFLSNSDQVLTDSGETALTEWLGNGGVLVGLHSGNDIQRVRPFADDQQSLSQFPLFSLFPTFIKVIDHEIVDMLPDRYTTYEEVYSHRSSPTSVNASILLSVDSNSYIDDDKDVNGSDGAYWEGTPHPIAWYRDANMNVDLSNGTGSGPWSNGRVFYTSLGHTNEKVRCAQNAPSTAFIPFSSEP</sequence>
<dbReference type="PANTHER" id="PTHR40469">
    <property type="entry name" value="SECRETED GLYCOSYL HYDROLASE"/>
    <property type="match status" value="1"/>
</dbReference>
<dbReference type="InterPro" id="IPR029010">
    <property type="entry name" value="ThuA-like"/>
</dbReference>
<reference evidence="4" key="1">
    <citation type="submission" date="2015-02" db="EMBL/GenBank/DDBJ databases">
        <authorList>
            <person name="Gon?alves P."/>
        </authorList>
    </citation>
    <scope>NUCLEOTIDE SEQUENCE [LARGE SCALE GENOMIC DNA]</scope>
</reference>
<gene>
    <name evidence="3" type="primary">SPOSA6832_00664</name>
</gene>